<evidence type="ECO:0000256" key="2">
    <source>
        <dbReference type="ARBA" id="ARBA00023125"/>
    </source>
</evidence>
<dbReference type="SMART" id="SM00354">
    <property type="entry name" value="HTH_LACI"/>
    <property type="match status" value="1"/>
</dbReference>
<dbReference type="Pfam" id="PF13377">
    <property type="entry name" value="Peripla_BP_3"/>
    <property type="match status" value="1"/>
</dbReference>
<evidence type="ECO:0000259" key="4">
    <source>
        <dbReference type="PROSITE" id="PS50932"/>
    </source>
</evidence>
<dbReference type="EMBL" id="SGWW01000003">
    <property type="protein sequence ID" value="RZS56368.1"/>
    <property type="molecule type" value="Genomic_DNA"/>
</dbReference>
<comment type="caution">
    <text evidence="5">The sequence shown here is derived from an EMBL/GenBank/DDBJ whole genome shotgun (WGS) entry which is preliminary data.</text>
</comment>
<dbReference type="Pfam" id="PF00356">
    <property type="entry name" value="LacI"/>
    <property type="match status" value="1"/>
</dbReference>
<dbReference type="Gene3D" id="1.10.260.40">
    <property type="entry name" value="lambda repressor-like DNA-binding domains"/>
    <property type="match status" value="1"/>
</dbReference>
<dbReference type="InterPro" id="IPR046335">
    <property type="entry name" value="LacI/GalR-like_sensor"/>
</dbReference>
<reference evidence="5 6" key="1">
    <citation type="journal article" date="2015" name="Stand. Genomic Sci.">
        <title>Genomic Encyclopedia of Bacterial and Archaeal Type Strains, Phase III: the genomes of soil and plant-associated and newly described type strains.</title>
        <authorList>
            <person name="Whitman W.B."/>
            <person name="Woyke T."/>
            <person name="Klenk H.P."/>
            <person name="Zhou Y."/>
            <person name="Lilburn T.G."/>
            <person name="Beck B.J."/>
            <person name="De Vos P."/>
            <person name="Vandamme P."/>
            <person name="Eisen J.A."/>
            <person name="Garrity G."/>
            <person name="Hugenholtz P."/>
            <person name="Kyrpides N.C."/>
        </authorList>
    </citation>
    <scope>NUCLEOTIDE SEQUENCE [LARGE SCALE GENOMIC DNA]</scope>
    <source>
        <strain evidence="5 6">CV2</strain>
    </source>
</reference>
<accession>A0A4Q7LR91</accession>
<dbReference type="InterPro" id="IPR028082">
    <property type="entry name" value="Peripla_BP_I"/>
</dbReference>
<evidence type="ECO:0000313" key="6">
    <source>
        <dbReference type="Proteomes" id="UP000293519"/>
    </source>
</evidence>
<dbReference type="AlphaFoldDB" id="A0A4Q7LR91"/>
<dbReference type="InterPro" id="IPR000843">
    <property type="entry name" value="HTH_LacI"/>
</dbReference>
<dbReference type="PROSITE" id="PS50932">
    <property type="entry name" value="HTH_LACI_2"/>
    <property type="match status" value="1"/>
</dbReference>
<evidence type="ECO:0000256" key="1">
    <source>
        <dbReference type="ARBA" id="ARBA00023015"/>
    </source>
</evidence>
<dbReference type="GO" id="GO:0000976">
    <property type="term" value="F:transcription cis-regulatory region binding"/>
    <property type="evidence" value="ECO:0007669"/>
    <property type="project" value="TreeGrafter"/>
</dbReference>
<name>A0A4Q7LR91_9MICO</name>
<keyword evidence="2" id="KW-0238">DNA-binding</keyword>
<dbReference type="CDD" id="cd06267">
    <property type="entry name" value="PBP1_LacI_sugar_binding-like"/>
    <property type="match status" value="1"/>
</dbReference>
<protein>
    <submittedName>
        <fullName evidence="5">LacI family transcriptional regulator</fullName>
    </submittedName>
</protein>
<dbReference type="RefSeq" id="WP_130485622.1">
    <property type="nucleotide sequence ID" value="NZ_SGWW01000003.1"/>
</dbReference>
<dbReference type="OrthoDB" id="4268837at2"/>
<evidence type="ECO:0000256" key="3">
    <source>
        <dbReference type="ARBA" id="ARBA00023163"/>
    </source>
</evidence>
<keyword evidence="3" id="KW-0804">Transcription</keyword>
<keyword evidence="1" id="KW-0805">Transcription regulation</keyword>
<dbReference type="InterPro" id="IPR010982">
    <property type="entry name" value="Lambda_DNA-bd_dom_sf"/>
</dbReference>
<feature type="domain" description="HTH lacI-type" evidence="4">
    <location>
        <begin position="12"/>
        <end position="66"/>
    </location>
</feature>
<dbReference type="CDD" id="cd01392">
    <property type="entry name" value="HTH_LacI"/>
    <property type="match status" value="1"/>
</dbReference>
<dbReference type="SUPFAM" id="SSF47413">
    <property type="entry name" value="lambda repressor-like DNA-binding domains"/>
    <property type="match status" value="1"/>
</dbReference>
<dbReference type="PANTHER" id="PTHR30146:SF109">
    <property type="entry name" value="HTH-TYPE TRANSCRIPTIONAL REGULATOR GALS"/>
    <property type="match status" value="1"/>
</dbReference>
<dbReference type="GO" id="GO:0003700">
    <property type="term" value="F:DNA-binding transcription factor activity"/>
    <property type="evidence" value="ECO:0007669"/>
    <property type="project" value="TreeGrafter"/>
</dbReference>
<proteinExistence type="predicted"/>
<dbReference type="PANTHER" id="PTHR30146">
    <property type="entry name" value="LACI-RELATED TRANSCRIPTIONAL REPRESSOR"/>
    <property type="match status" value="1"/>
</dbReference>
<dbReference type="Proteomes" id="UP000293519">
    <property type="component" value="Unassembled WGS sequence"/>
</dbReference>
<sequence length="340" mass="35873">MTSATTTARVAPTLEMVAAEAGVSRATVSRVVNGSPKVSPEVIENVQAAISRLGYTPNRAARSLANRRSMVIALVVPEDTSRLFGDPYFAAIVKGITDELDASDYVLNLHLARSEAAEKTIAYLTGGNVDGALVVSHHVGDAFLTELGRHLPVVYGGRPIDPEVGDPVFIDIDNVSAAADGTQYLIDAGCSRIASITGPADMPAGIDRLAGFQRAMRAAGLDDSLVADGDFTMTGGARAARTLLDRDASIDGLFVASDLMAVGAVTALRERGLRVPDDVKVMGFDDSPAALTSEVELTTVRQPSEEQGRLLARTLLQLLRGEETTRRTIMPTDIVVRASA</sequence>
<evidence type="ECO:0000313" key="5">
    <source>
        <dbReference type="EMBL" id="RZS56368.1"/>
    </source>
</evidence>
<organism evidence="5 6">
    <name type="scientific">Microcella putealis</name>
    <dbReference type="NCBI Taxonomy" id="337005"/>
    <lineage>
        <taxon>Bacteria</taxon>
        <taxon>Bacillati</taxon>
        <taxon>Actinomycetota</taxon>
        <taxon>Actinomycetes</taxon>
        <taxon>Micrococcales</taxon>
        <taxon>Microbacteriaceae</taxon>
        <taxon>Microcella</taxon>
    </lineage>
</organism>
<gene>
    <name evidence="5" type="ORF">EV141_1827</name>
</gene>
<dbReference type="Gene3D" id="3.40.50.2300">
    <property type="match status" value="2"/>
</dbReference>
<keyword evidence="6" id="KW-1185">Reference proteome</keyword>
<dbReference type="SUPFAM" id="SSF53822">
    <property type="entry name" value="Periplasmic binding protein-like I"/>
    <property type="match status" value="1"/>
</dbReference>